<dbReference type="InterPro" id="IPR013486">
    <property type="entry name" value="SpoIID/LytB"/>
</dbReference>
<proteinExistence type="predicted"/>
<feature type="domain" description="Sporulation stage II protein D amidase enhancer LytB N-terminal" evidence="2">
    <location>
        <begin position="157"/>
        <end position="248"/>
    </location>
</feature>
<evidence type="ECO:0000313" key="3">
    <source>
        <dbReference type="EMBL" id="HIV26306.1"/>
    </source>
</evidence>
<dbReference type="GO" id="GO:0030435">
    <property type="term" value="P:sporulation resulting in formation of a cellular spore"/>
    <property type="evidence" value="ECO:0007669"/>
    <property type="project" value="InterPro"/>
</dbReference>
<dbReference type="AlphaFoldDB" id="A0A9D1TB60"/>
<reference evidence="3" key="2">
    <citation type="journal article" date="2021" name="PeerJ">
        <title>Extensive microbial diversity within the chicken gut microbiome revealed by metagenomics and culture.</title>
        <authorList>
            <person name="Gilroy R."/>
            <person name="Ravi A."/>
            <person name="Getino M."/>
            <person name="Pursley I."/>
            <person name="Horton D.L."/>
            <person name="Alikhan N.F."/>
            <person name="Baker D."/>
            <person name="Gharbi K."/>
            <person name="Hall N."/>
            <person name="Watson M."/>
            <person name="Adriaenssens E.M."/>
            <person name="Foster-Nyarko E."/>
            <person name="Jarju S."/>
            <person name="Secka A."/>
            <person name="Antonio M."/>
            <person name="Oren A."/>
            <person name="Chaudhuri R.R."/>
            <person name="La Ragione R."/>
            <person name="Hildebrand F."/>
            <person name="Pallen M.J."/>
        </authorList>
    </citation>
    <scope>NUCLEOTIDE SEQUENCE</scope>
    <source>
        <strain evidence="3">CHK188-20938</strain>
    </source>
</reference>
<feature type="region of interest" description="Disordered" evidence="1">
    <location>
        <begin position="21"/>
        <end position="60"/>
    </location>
</feature>
<dbReference type="EMBL" id="DVOO01000033">
    <property type="protein sequence ID" value="HIV26306.1"/>
    <property type="molecule type" value="Genomic_DNA"/>
</dbReference>
<dbReference type="PANTHER" id="PTHR30032">
    <property type="entry name" value="N-ACETYLMURAMOYL-L-ALANINE AMIDASE-RELATED"/>
    <property type="match status" value="1"/>
</dbReference>
<comment type="caution">
    <text evidence="3">The sequence shown here is derived from an EMBL/GenBank/DDBJ whole genome shotgun (WGS) entry which is preliminary data.</text>
</comment>
<dbReference type="InterPro" id="IPR013693">
    <property type="entry name" value="SpoIID/LytB_N"/>
</dbReference>
<accession>A0A9D1TB60</accession>
<name>A0A9D1TB60_9FIRM</name>
<dbReference type="PANTHER" id="PTHR30032:SF4">
    <property type="entry name" value="AMIDASE ENHANCER"/>
    <property type="match status" value="1"/>
</dbReference>
<dbReference type="InterPro" id="IPR051922">
    <property type="entry name" value="Bact_Sporulation_Assoc"/>
</dbReference>
<evidence type="ECO:0000259" key="2">
    <source>
        <dbReference type="Pfam" id="PF08486"/>
    </source>
</evidence>
<dbReference type="GO" id="GO:0030288">
    <property type="term" value="C:outer membrane-bounded periplasmic space"/>
    <property type="evidence" value="ECO:0007669"/>
    <property type="project" value="TreeGrafter"/>
</dbReference>
<reference evidence="3" key="1">
    <citation type="submission" date="2020-10" db="EMBL/GenBank/DDBJ databases">
        <authorList>
            <person name="Gilroy R."/>
        </authorList>
    </citation>
    <scope>NUCLEOTIDE SEQUENCE</scope>
    <source>
        <strain evidence="3">CHK188-20938</strain>
    </source>
</reference>
<gene>
    <name evidence="3" type="ORF">IAB71_11095</name>
</gene>
<feature type="compositionally biased region" description="Low complexity" evidence="1">
    <location>
        <begin position="43"/>
        <end position="59"/>
    </location>
</feature>
<sequence length="464" mass="50237">MFCVWLCLFAAMLSLRLSENIPGEDSGTNLPEGLAQEKKEPAAEAPAADSAGTAGGTDENSSYVSPLIRVLLTDSEQKGYMHEQVAVSSESAIHLAGSGVTIPPGQTEVITAADGRFMDGKIVLETESPDAGIAVESISRARGVPVYEGTLEIHKTEQGLYLVNELDLETYLKYVVPSEMPASYSQEALKAQAVCARTYAVRAMENYALEEYQAQVDDSVSYQVYNNLDRQENTDLAVDSTAGQIMTFEGEPITAYFFSTSCGYTSTDEVWTGEGGEAYLKSVYVGSDSPENVQSEEVFASFIQSADASDYESEDGWYRWSVEIPAEVLDQRLEAYGIGGIQDMAVLSRSSGGAVTALEITGTGGSAVLENEYRIREFLSVEGIPVTKNDGSVTEEMNLLPSAYFICSGVFENGKTEGFLLLGGGYGHGVGMSQNGARHLAEQGYGWREILNYFYQNITLEQIE</sequence>
<evidence type="ECO:0000313" key="4">
    <source>
        <dbReference type="Proteomes" id="UP000824169"/>
    </source>
</evidence>
<dbReference type="Proteomes" id="UP000824169">
    <property type="component" value="Unassembled WGS sequence"/>
</dbReference>
<dbReference type="Pfam" id="PF08486">
    <property type="entry name" value="SpoIID"/>
    <property type="match status" value="1"/>
</dbReference>
<organism evidence="3 4">
    <name type="scientific">Candidatus Scatomonas pullistercoris</name>
    <dbReference type="NCBI Taxonomy" id="2840920"/>
    <lineage>
        <taxon>Bacteria</taxon>
        <taxon>Bacillati</taxon>
        <taxon>Bacillota</taxon>
        <taxon>Clostridia</taxon>
        <taxon>Lachnospirales</taxon>
        <taxon>Lachnospiraceae</taxon>
        <taxon>Lachnospiraceae incertae sedis</taxon>
        <taxon>Candidatus Scatomonas</taxon>
    </lineage>
</organism>
<dbReference type="NCBIfam" id="TIGR02669">
    <property type="entry name" value="SpoIID_LytB"/>
    <property type="match status" value="1"/>
</dbReference>
<evidence type="ECO:0000256" key="1">
    <source>
        <dbReference type="SAM" id="MobiDB-lite"/>
    </source>
</evidence>
<protein>
    <submittedName>
        <fullName evidence="3">SpoIID/LytB domain-containing protein</fullName>
    </submittedName>
</protein>